<feature type="domain" description="Peptidase S1" evidence="2">
    <location>
        <begin position="87"/>
        <end position="336"/>
    </location>
</feature>
<name>A0ABM1MQC1_NICVS</name>
<organism evidence="3 4">
    <name type="scientific">Nicrophorus vespilloides</name>
    <name type="common">Boreal carrion beetle</name>
    <dbReference type="NCBI Taxonomy" id="110193"/>
    <lineage>
        <taxon>Eukaryota</taxon>
        <taxon>Metazoa</taxon>
        <taxon>Ecdysozoa</taxon>
        <taxon>Arthropoda</taxon>
        <taxon>Hexapoda</taxon>
        <taxon>Insecta</taxon>
        <taxon>Pterygota</taxon>
        <taxon>Neoptera</taxon>
        <taxon>Endopterygota</taxon>
        <taxon>Coleoptera</taxon>
        <taxon>Polyphaga</taxon>
        <taxon>Staphyliniformia</taxon>
        <taxon>Silphidae</taxon>
        <taxon>Nicrophorinae</taxon>
        <taxon>Nicrophorus</taxon>
    </lineage>
</organism>
<keyword evidence="3" id="KW-1185">Reference proteome</keyword>
<dbReference type="CDD" id="cd00190">
    <property type="entry name" value="Tryp_SPc"/>
    <property type="match status" value="1"/>
</dbReference>
<dbReference type="PANTHER" id="PTHR24260:SF147">
    <property type="entry name" value="EG:BACR7A4.3 PROTEIN-RELATED"/>
    <property type="match status" value="1"/>
</dbReference>
<keyword evidence="1" id="KW-0732">Signal</keyword>
<dbReference type="Pfam" id="PF00089">
    <property type="entry name" value="Trypsin"/>
    <property type="match status" value="1"/>
</dbReference>
<dbReference type="InterPro" id="IPR009003">
    <property type="entry name" value="Peptidase_S1_PA"/>
</dbReference>
<dbReference type="SUPFAM" id="SSF50494">
    <property type="entry name" value="Trypsin-like serine proteases"/>
    <property type="match status" value="1"/>
</dbReference>
<dbReference type="PANTHER" id="PTHR24260">
    <property type="match status" value="1"/>
</dbReference>
<feature type="signal peptide" evidence="1">
    <location>
        <begin position="1"/>
        <end position="20"/>
    </location>
</feature>
<dbReference type="Gene3D" id="2.40.10.10">
    <property type="entry name" value="Trypsin-like serine proteases"/>
    <property type="match status" value="2"/>
</dbReference>
<protein>
    <submittedName>
        <fullName evidence="4">Serine protease snake-like</fullName>
    </submittedName>
</protein>
<reference evidence="4" key="1">
    <citation type="submission" date="2025-08" db="UniProtKB">
        <authorList>
            <consortium name="RefSeq"/>
        </authorList>
    </citation>
    <scope>IDENTIFICATION</scope>
    <source>
        <tissue evidence="4">Whole Larva</tissue>
    </source>
</reference>
<dbReference type="PROSITE" id="PS50240">
    <property type="entry name" value="TRYPSIN_DOM"/>
    <property type="match status" value="1"/>
</dbReference>
<dbReference type="InterPro" id="IPR051333">
    <property type="entry name" value="CLIP_Serine_Protease"/>
</dbReference>
<sequence length="339" mass="38113">MSQYVYSIVLLIAISSQGYAQTKDSKCDDPGKWCENIWYCKEDSYPEKYKTCGNDGLVDRVCCDPIYNQTKSRKQCDALYKKIEIDEYGNRDYDSIKPSPDILTESFPYVAALGHRNGSKTDWLCAGSLISNKYILTAAKCLNGNVNIVRLGDLDLNRDDDEVDPQEYGVIKEIKHPKYIAPAVYNDIGLIELNSMVRITKFVKPGCIFDESELRDKLWQESGYKDPGSKDVLTSIGLIELAKRACHLYFNSDRFANQIPFGLDDDTQLCGSSVYARGDCQTDIGGPLSHRDLNYIDANFIIGVVTIPKPCSTTTNKPGLYTRVSNYAPWIESIVFPES</sequence>
<dbReference type="GeneID" id="108562820"/>
<dbReference type="InterPro" id="IPR001254">
    <property type="entry name" value="Trypsin_dom"/>
</dbReference>
<dbReference type="Proteomes" id="UP000695000">
    <property type="component" value="Unplaced"/>
</dbReference>
<evidence type="ECO:0000256" key="1">
    <source>
        <dbReference type="SAM" id="SignalP"/>
    </source>
</evidence>
<evidence type="ECO:0000259" key="2">
    <source>
        <dbReference type="PROSITE" id="PS50240"/>
    </source>
</evidence>
<accession>A0ABM1MQC1</accession>
<dbReference type="PRINTS" id="PR00722">
    <property type="entry name" value="CHYMOTRYPSIN"/>
</dbReference>
<dbReference type="InterPro" id="IPR043504">
    <property type="entry name" value="Peptidase_S1_PA_chymotrypsin"/>
</dbReference>
<evidence type="ECO:0000313" key="3">
    <source>
        <dbReference type="Proteomes" id="UP000695000"/>
    </source>
</evidence>
<gene>
    <name evidence="4" type="primary">LOC108562820</name>
</gene>
<proteinExistence type="predicted"/>
<dbReference type="RefSeq" id="XP_017776771.1">
    <property type="nucleotide sequence ID" value="XM_017921282.1"/>
</dbReference>
<dbReference type="InterPro" id="IPR001314">
    <property type="entry name" value="Peptidase_S1A"/>
</dbReference>
<feature type="chain" id="PRO_5047280960" evidence="1">
    <location>
        <begin position="21"/>
        <end position="339"/>
    </location>
</feature>
<evidence type="ECO:0000313" key="4">
    <source>
        <dbReference type="RefSeq" id="XP_017776771.1"/>
    </source>
</evidence>
<dbReference type="SMART" id="SM00020">
    <property type="entry name" value="Tryp_SPc"/>
    <property type="match status" value="1"/>
</dbReference>